<dbReference type="InterPro" id="IPR013792">
    <property type="entry name" value="RNA3'P_cycl/enolpyr_Trfase_a/b"/>
</dbReference>
<keyword evidence="9 13" id="KW-0961">Cell wall biogenesis/degradation</keyword>
<evidence type="ECO:0000256" key="8">
    <source>
        <dbReference type="ARBA" id="ARBA00023306"/>
    </source>
</evidence>
<dbReference type="PANTHER" id="PTHR43783">
    <property type="entry name" value="UDP-N-ACETYLGLUCOSAMINE 1-CARBOXYVINYLTRANSFERASE"/>
    <property type="match status" value="1"/>
</dbReference>
<dbReference type="HAMAP" id="MF_00111">
    <property type="entry name" value="MurA"/>
    <property type="match status" value="1"/>
</dbReference>
<evidence type="ECO:0000256" key="11">
    <source>
        <dbReference type="ARBA" id="ARBA00038367"/>
    </source>
</evidence>
<dbReference type="InterPro" id="IPR001986">
    <property type="entry name" value="Enolpyruvate_Tfrase_dom"/>
</dbReference>
<dbReference type="EC" id="2.5.1.7" evidence="13"/>
<accession>A0ABZ2GZ59</accession>
<dbReference type="EMBL" id="CP135136">
    <property type="protein sequence ID" value="WWR12081.1"/>
    <property type="molecule type" value="Genomic_DNA"/>
</dbReference>
<evidence type="ECO:0000256" key="5">
    <source>
        <dbReference type="ARBA" id="ARBA00022679"/>
    </source>
</evidence>
<sequence>MEQKNISQFIINGGNSLNGTVSISGSKNAALPIIAASLLTNDDVYISNIPDIKDVKIMLEMLKLIGSKVTFYTKDSIKINSSNINNFYVPFNFTKKIRASILLLGPLLSRFMKVRIGFPGGCNIGFRPFNLHVDILKKMGIDIYIENKCINAFIKKKIKSGTFMFDMVTVTGTENILMTSIFVDGEIIIKNAACEPEIVDLSNFLVELGAKIYGIGTNTVMIKGVKRLHGNYKYYSIMSDRIEAGTYLIAGIITRGELLIDNIDSNILSSILFAIKKTGVNLNVGKNYIEVNMNKIMYLNSVNIITAPYPFFPTDMQPQFVVLNVIANGISLIIETVFKNRFTHIKELISMGAKIVSNKNKILITGNKKLLGTFVKASDLRSSASLILAGLIAVGKTIIEYIDHIDRGYDNIENKLTLLGADIKRRNIII</sequence>
<comment type="catalytic activity">
    <reaction evidence="12 13">
        <text>phosphoenolpyruvate + UDP-N-acetyl-alpha-D-glucosamine = UDP-N-acetyl-3-O-(1-carboxyvinyl)-alpha-D-glucosamine + phosphate</text>
        <dbReference type="Rhea" id="RHEA:18681"/>
        <dbReference type="ChEBI" id="CHEBI:43474"/>
        <dbReference type="ChEBI" id="CHEBI:57705"/>
        <dbReference type="ChEBI" id="CHEBI:58702"/>
        <dbReference type="ChEBI" id="CHEBI:68483"/>
        <dbReference type="EC" id="2.5.1.7"/>
    </reaction>
</comment>
<feature type="binding site" evidence="13">
    <location>
        <position position="337"/>
    </location>
    <ligand>
        <name>UDP-N-acetyl-alpha-D-glucosamine</name>
        <dbReference type="ChEBI" id="CHEBI:57705"/>
    </ligand>
</feature>
<feature type="active site" description="Proton donor" evidence="13">
    <location>
        <position position="122"/>
    </location>
</feature>
<dbReference type="GO" id="GO:0008760">
    <property type="term" value="F:UDP-N-acetylglucosamine 1-carboxyvinyltransferase activity"/>
    <property type="evidence" value="ECO:0007669"/>
    <property type="project" value="UniProtKB-EC"/>
</dbReference>
<dbReference type="InterPro" id="IPR050068">
    <property type="entry name" value="MurA_subfamily"/>
</dbReference>
<evidence type="ECO:0000256" key="2">
    <source>
        <dbReference type="ARBA" id="ARBA00004752"/>
    </source>
</evidence>
<comment type="similarity">
    <text evidence="11 13">Belongs to the EPSP synthase family. MurA subfamily.</text>
</comment>
<keyword evidence="4 13" id="KW-0132">Cell division</keyword>
<keyword evidence="6 13" id="KW-0133">Cell shape</keyword>
<dbReference type="InterPro" id="IPR005750">
    <property type="entry name" value="UDP_GlcNAc_COvinyl_MurA"/>
</dbReference>
<keyword evidence="3 13" id="KW-0963">Cytoplasm</keyword>
<dbReference type="CDD" id="cd01555">
    <property type="entry name" value="UdpNAET"/>
    <property type="match status" value="1"/>
</dbReference>
<evidence type="ECO:0000256" key="10">
    <source>
        <dbReference type="ARBA" id="ARBA00023317"/>
    </source>
</evidence>
<keyword evidence="16" id="KW-1185">Reference proteome</keyword>
<name>A0ABZ2GZ59_9GAMM</name>
<comment type="pathway">
    <text evidence="2 13">Cell wall biogenesis; peptidoglycan biosynthesis.</text>
</comment>
<comment type="function">
    <text evidence="13">Cell wall formation. Adds enolpyruvyl to UDP-N-acetylglucosamine.</text>
</comment>
<evidence type="ECO:0000256" key="7">
    <source>
        <dbReference type="ARBA" id="ARBA00022984"/>
    </source>
</evidence>
<feature type="domain" description="Enolpyruvate transferase" evidence="14">
    <location>
        <begin position="12"/>
        <end position="416"/>
    </location>
</feature>
<evidence type="ECO:0000313" key="15">
    <source>
        <dbReference type="EMBL" id="WWR12081.1"/>
    </source>
</evidence>
<evidence type="ECO:0000313" key="16">
    <source>
        <dbReference type="Proteomes" id="UP001360424"/>
    </source>
</evidence>
<keyword evidence="10 13" id="KW-0670">Pyruvate</keyword>
<comment type="caution">
    <text evidence="13">Lacks conserved residue(s) required for the propagation of feature annotation.</text>
</comment>
<dbReference type="RefSeq" id="WP_338521687.1">
    <property type="nucleotide sequence ID" value="NZ_CP135136.1"/>
</dbReference>
<dbReference type="SUPFAM" id="SSF55205">
    <property type="entry name" value="EPT/RTPC-like"/>
    <property type="match status" value="1"/>
</dbReference>
<feature type="modified residue" description="2-(S-cysteinyl)pyruvic acid O-phosphothioketal" evidence="13">
    <location>
        <position position="122"/>
    </location>
</feature>
<evidence type="ECO:0000256" key="3">
    <source>
        <dbReference type="ARBA" id="ARBA00022490"/>
    </source>
</evidence>
<evidence type="ECO:0000256" key="13">
    <source>
        <dbReference type="HAMAP-Rule" id="MF_00111"/>
    </source>
</evidence>
<feature type="binding site" evidence="13">
    <location>
        <begin position="27"/>
        <end position="28"/>
    </location>
    <ligand>
        <name>phosphoenolpyruvate</name>
        <dbReference type="ChEBI" id="CHEBI:58702"/>
    </ligand>
</feature>
<evidence type="ECO:0000256" key="6">
    <source>
        <dbReference type="ARBA" id="ARBA00022960"/>
    </source>
</evidence>
<dbReference type="NCBIfam" id="TIGR01072">
    <property type="entry name" value="murA"/>
    <property type="match status" value="1"/>
</dbReference>
<feature type="binding site" evidence="13">
    <location>
        <position position="315"/>
    </location>
    <ligand>
        <name>UDP-N-acetyl-alpha-D-glucosamine</name>
        <dbReference type="ChEBI" id="CHEBI:57705"/>
    </ligand>
</feature>
<organism evidence="15 16">
    <name type="scientific">Candidatus Legionella polyplacis</name>
    <dbReference type="NCBI Taxonomy" id="2005262"/>
    <lineage>
        <taxon>Bacteria</taxon>
        <taxon>Pseudomonadati</taxon>
        <taxon>Pseudomonadota</taxon>
        <taxon>Gammaproteobacteria</taxon>
        <taxon>Legionellales</taxon>
        <taxon>Legionellaceae</taxon>
        <taxon>Legionella</taxon>
    </lineage>
</organism>
<dbReference type="InterPro" id="IPR036968">
    <property type="entry name" value="Enolpyruvate_Tfrase_sf"/>
</dbReference>
<evidence type="ECO:0000259" key="14">
    <source>
        <dbReference type="Pfam" id="PF00275"/>
    </source>
</evidence>
<evidence type="ECO:0000256" key="12">
    <source>
        <dbReference type="ARBA" id="ARBA00047527"/>
    </source>
</evidence>
<feature type="binding site" evidence="13">
    <location>
        <position position="98"/>
    </location>
    <ligand>
        <name>UDP-N-acetyl-alpha-D-glucosamine</name>
        <dbReference type="ChEBI" id="CHEBI:57705"/>
    </ligand>
</feature>
<reference evidence="15" key="1">
    <citation type="submission" date="2023-09" db="EMBL/GenBank/DDBJ databases">
        <title>Genomes of two closely related lineages of the louse Polyplax serrata with different host specificities.</title>
        <authorList>
            <person name="Martinu J."/>
            <person name="Tarabai H."/>
            <person name="Stefka J."/>
            <person name="Hypsa V."/>
        </authorList>
    </citation>
    <scope>NUCLEOTIDE SEQUENCE [LARGE SCALE GENOMIC DNA]</scope>
    <source>
        <strain evidence="15">HR10_N</strain>
    </source>
</reference>
<keyword evidence="8 13" id="KW-0131">Cell cycle</keyword>
<proteinExistence type="inferred from homology"/>
<keyword evidence="5 13" id="KW-0808">Transferase</keyword>
<dbReference type="Proteomes" id="UP001360424">
    <property type="component" value="Chromosome"/>
</dbReference>
<evidence type="ECO:0000256" key="4">
    <source>
        <dbReference type="ARBA" id="ARBA00022618"/>
    </source>
</evidence>
<dbReference type="NCBIfam" id="NF006873">
    <property type="entry name" value="PRK09369.1"/>
    <property type="match status" value="1"/>
</dbReference>
<protein>
    <recommendedName>
        <fullName evidence="13">UDP-N-acetylglucosamine 1-carboxyvinyltransferase</fullName>
        <ecNumber evidence="13">2.5.1.7</ecNumber>
    </recommendedName>
    <alternativeName>
        <fullName evidence="13">Enoylpyruvate transferase</fullName>
    </alternativeName>
    <alternativeName>
        <fullName evidence="13">UDP-N-acetylglucosamine enolpyruvyl transferase</fullName>
        <shortName evidence="13">EPT</shortName>
    </alternativeName>
</protein>
<dbReference type="Gene3D" id="3.65.10.10">
    <property type="entry name" value="Enolpyruvate transferase domain"/>
    <property type="match status" value="2"/>
</dbReference>
<dbReference type="PANTHER" id="PTHR43783:SF1">
    <property type="entry name" value="UDP-N-ACETYLGLUCOSAMINE 1-CARBOXYVINYLTRANSFERASE"/>
    <property type="match status" value="1"/>
</dbReference>
<evidence type="ECO:0000256" key="1">
    <source>
        <dbReference type="ARBA" id="ARBA00004496"/>
    </source>
</evidence>
<evidence type="ECO:0000256" key="9">
    <source>
        <dbReference type="ARBA" id="ARBA00023316"/>
    </source>
</evidence>
<comment type="subcellular location">
    <subcellularLocation>
        <location evidence="1 13">Cytoplasm</location>
    </subcellularLocation>
</comment>
<keyword evidence="7 13" id="KW-0573">Peptidoglycan synthesis</keyword>
<gene>
    <name evidence="13 15" type="primary">murA</name>
    <name evidence="15" type="ORF">RQL38_00330</name>
</gene>
<dbReference type="Pfam" id="PF00275">
    <property type="entry name" value="EPSP_synthase"/>
    <property type="match status" value="1"/>
</dbReference>